<evidence type="ECO:0000313" key="6">
    <source>
        <dbReference type="EMBL" id="RKP06861.1"/>
    </source>
</evidence>
<dbReference type="PANTHER" id="PTHR19849:SF0">
    <property type="entry name" value="PHOSPHOLIPASE A-2-ACTIVATING PROTEIN"/>
    <property type="match status" value="1"/>
</dbReference>
<dbReference type="GO" id="GO:0005634">
    <property type="term" value="C:nucleus"/>
    <property type="evidence" value="ECO:0007669"/>
    <property type="project" value="TreeGrafter"/>
</dbReference>
<dbReference type="InterPro" id="IPR015943">
    <property type="entry name" value="WD40/YVTN_repeat-like_dom_sf"/>
</dbReference>
<evidence type="ECO:0000256" key="4">
    <source>
        <dbReference type="PROSITE-ProRule" id="PRU00221"/>
    </source>
</evidence>
<organism evidence="6 7">
    <name type="scientific">Thamnocephalis sphaerospora</name>
    <dbReference type="NCBI Taxonomy" id="78915"/>
    <lineage>
        <taxon>Eukaryota</taxon>
        <taxon>Fungi</taxon>
        <taxon>Fungi incertae sedis</taxon>
        <taxon>Zoopagomycota</taxon>
        <taxon>Zoopagomycotina</taxon>
        <taxon>Zoopagomycetes</taxon>
        <taxon>Zoopagales</taxon>
        <taxon>Sigmoideomycetaceae</taxon>
        <taxon>Thamnocephalis</taxon>
    </lineage>
</organism>
<feature type="domain" description="PFU" evidence="5">
    <location>
        <begin position="368"/>
        <end position="463"/>
    </location>
</feature>
<dbReference type="GO" id="GO:0043161">
    <property type="term" value="P:proteasome-mediated ubiquitin-dependent protein catabolic process"/>
    <property type="evidence" value="ECO:0007669"/>
    <property type="project" value="TreeGrafter"/>
</dbReference>
<dbReference type="PROSITE" id="PS50082">
    <property type="entry name" value="WD_REPEATS_2"/>
    <property type="match status" value="4"/>
</dbReference>
<dbReference type="PROSITE" id="PS51394">
    <property type="entry name" value="PFU"/>
    <property type="match status" value="1"/>
</dbReference>
<dbReference type="GO" id="GO:0005737">
    <property type="term" value="C:cytoplasm"/>
    <property type="evidence" value="ECO:0007669"/>
    <property type="project" value="TreeGrafter"/>
</dbReference>
<dbReference type="STRING" id="78915.A0A4P9XN75"/>
<feature type="repeat" description="WD" evidence="4">
    <location>
        <begin position="18"/>
        <end position="48"/>
    </location>
</feature>
<dbReference type="PROSITE" id="PS50294">
    <property type="entry name" value="WD_REPEATS_REGION"/>
    <property type="match status" value="1"/>
</dbReference>
<dbReference type="FunFam" id="2.130.10.10:FF:000236">
    <property type="entry name" value="Polyubiquitin binding protein (Doa1/Ufd3)"/>
    <property type="match status" value="1"/>
</dbReference>
<keyword evidence="2 4" id="KW-0853">WD repeat</keyword>
<dbReference type="InterPro" id="IPR036322">
    <property type="entry name" value="WD40_repeat_dom_sf"/>
</dbReference>
<evidence type="ECO:0000313" key="7">
    <source>
        <dbReference type="Proteomes" id="UP000271241"/>
    </source>
</evidence>
<dbReference type="Pfam" id="PF00400">
    <property type="entry name" value="WD40"/>
    <property type="match status" value="7"/>
</dbReference>
<accession>A0A4P9XN75</accession>
<dbReference type="InterPro" id="IPR038122">
    <property type="entry name" value="PFU_sf"/>
</dbReference>
<dbReference type="PANTHER" id="PTHR19849">
    <property type="entry name" value="PHOSPHOLIPASE A-2-ACTIVATING PROTEIN"/>
    <property type="match status" value="1"/>
</dbReference>
<dbReference type="GO" id="GO:0043130">
    <property type="term" value="F:ubiquitin binding"/>
    <property type="evidence" value="ECO:0007669"/>
    <property type="project" value="TreeGrafter"/>
</dbReference>
<dbReference type="OrthoDB" id="10265988at2759"/>
<name>A0A4P9XN75_9FUNG</name>
<feature type="repeat" description="WD" evidence="4">
    <location>
        <begin position="114"/>
        <end position="145"/>
    </location>
</feature>
<dbReference type="Proteomes" id="UP000271241">
    <property type="component" value="Unassembled WGS sequence"/>
</dbReference>
<dbReference type="AlphaFoldDB" id="A0A4P9XN75"/>
<feature type="repeat" description="WD" evidence="4">
    <location>
        <begin position="153"/>
        <end position="183"/>
    </location>
</feature>
<protein>
    <submittedName>
        <fullName evidence="6">WD-40 repeat-containing protein</fullName>
    </submittedName>
</protein>
<evidence type="ECO:0000256" key="3">
    <source>
        <dbReference type="ARBA" id="ARBA00022737"/>
    </source>
</evidence>
<keyword evidence="1" id="KW-0963">Cytoplasm</keyword>
<dbReference type="SMART" id="SM00320">
    <property type="entry name" value="WD40"/>
    <property type="match status" value="7"/>
</dbReference>
<dbReference type="Gene3D" id="2.130.10.10">
    <property type="entry name" value="YVTN repeat-like/Quinoprotein amine dehydrogenase"/>
    <property type="match status" value="1"/>
</dbReference>
<proteinExistence type="predicted"/>
<keyword evidence="3" id="KW-0677">Repeat</keyword>
<dbReference type="GO" id="GO:0010992">
    <property type="term" value="P:ubiquitin recycling"/>
    <property type="evidence" value="ECO:0007669"/>
    <property type="project" value="TreeGrafter"/>
</dbReference>
<evidence type="ECO:0000256" key="1">
    <source>
        <dbReference type="ARBA" id="ARBA00022490"/>
    </source>
</evidence>
<dbReference type="InterPro" id="IPR001680">
    <property type="entry name" value="WD40_rpt"/>
</dbReference>
<sequence>MTSSSKSSLPQFQLSATLAGHEDDVRALAADGSDVVYSASRDHTVRSWRRSAKGKDVDEFKEGDVYTGHSSFVNAIAFIPANDENPDGLIVSGGSDKVIKVHEPGKHGSPVFTLAGHTNNVCALHVSALGVIVSGSWDMTARVWENWRCVRTLEGHAQAVWAVLVLQDATVVTGSADKTLRRWRDGQCVSVMQGHEDCVRGLAEVPGVGFLSCSNDSTLRLWTLDGTCVREMSAHTSFVYSVAVLPTGEFLSSGEDRTVRVWRDGQCVQTITHPCISVWAVAALENGDFASGGSDKVVRIFSRDPARIASEENIKEYEELVAAQAIPANQVGDVNKDKLPGLEALNKPGNKDGQVIMVRSGNIVEAHQWNAADGQWSKIGEVVDAVGNSRKKQFDGKEYDFLFDVDIGDGIPPLKLPYNANENPYTAAQRFLDANDIPQGYLDQVAQFIEKNAGGAQVQNNAPSNYVDPFTGMSYRYGNFCTQASAANTAAHVITRRSTLCSRRCSGMFVCSAGMAV</sequence>
<evidence type="ECO:0000259" key="5">
    <source>
        <dbReference type="PROSITE" id="PS51394"/>
    </source>
</evidence>
<reference evidence="7" key="1">
    <citation type="journal article" date="2018" name="Nat. Microbiol.">
        <title>Leveraging single-cell genomics to expand the fungal tree of life.</title>
        <authorList>
            <person name="Ahrendt S.R."/>
            <person name="Quandt C.A."/>
            <person name="Ciobanu D."/>
            <person name="Clum A."/>
            <person name="Salamov A."/>
            <person name="Andreopoulos B."/>
            <person name="Cheng J.F."/>
            <person name="Woyke T."/>
            <person name="Pelin A."/>
            <person name="Henrissat B."/>
            <person name="Reynolds N.K."/>
            <person name="Benny G.L."/>
            <person name="Smith M.E."/>
            <person name="James T.Y."/>
            <person name="Grigoriev I.V."/>
        </authorList>
    </citation>
    <scope>NUCLEOTIDE SEQUENCE [LARGE SCALE GENOMIC DNA]</scope>
    <source>
        <strain evidence="7">RSA 1356</strain>
    </source>
</reference>
<dbReference type="InterPro" id="IPR015155">
    <property type="entry name" value="PFU"/>
</dbReference>
<dbReference type="SUPFAM" id="SSF50978">
    <property type="entry name" value="WD40 repeat-like"/>
    <property type="match status" value="1"/>
</dbReference>
<dbReference type="EMBL" id="KZ992804">
    <property type="protein sequence ID" value="RKP06861.1"/>
    <property type="molecule type" value="Genomic_DNA"/>
</dbReference>
<dbReference type="Pfam" id="PF09070">
    <property type="entry name" value="PFU"/>
    <property type="match status" value="1"/>
</dbReference>
<dbReference type="CDD" id="cd00200">
    <property type="entry name" value="WD40"/>
    <property type="match status" value="1"/>
</dbReference>
<feature type="repeat" description="WD" evidence="4">
    <location>
        <begin position="232"/>
        <end position="262"/>
    </location>
</feature>
<gene>
    <name evidence="6" type="ORF">THASP1DRAFT_17909</name>
</gene>
<dbReference type="Gene3D" id="3.10.20.870">
    <property type="entry name" value="PFU (PLAA family ubiquitin binding), C-terminal domain"/>
    <property type="match status" value="1"/>
</dbReference>
<keyword evidence="7" id="KW-1185">Reference proteome</keyword>
<evidence type="ECO:0000256" key="2">
    <source>
        <dbReference type="ARBA" id="ARBA00022574"/>
    </source>
</evidence>